<comment type="caution">
    <text evidence="1">The sequence shown here is derived from an EMBL/GenBank/DDBJ whole genome shotgun (WGS) entry which is preliminary data.</text>
</comment>
<protein>
    <submittedName>
        <fullName evidence="1">Uncharacterized protein</fullName>
    </submittedName>
</protein>
<dbReference type="Proteomes" id="UP000070366">
    <property type="component" value="Unassembled WGS sequence"/>
</dbReference>
<gene>
    <name evidence="1" type="ORF">HMPREF3293_02936</name>
</gene>
<dbReference type="AlphaFoldDB" id="A0A136Q0Y8"/>
<organism evidence="1 2">
    <name type="scientific">Christensenella minuta</name>
    <dbReference type="NCBI Taxonomy" id="626937"/>
    <lineage>
        <taxon>Bacteria</taxon>
        <taxon>Bacillati</taxon>
        <taxon>Bacillota</taxon>
        <taxon>Clostridia</taxon>
        <taxon>Christensenellales</taxon>
        <taxon>Christensenellaceae</taxon>
        <taxon>Christensenella</taxon>
    </lineage>
</organism>
<sequence length="43" mass="4737">MTYMPSAYEKNAQCILAAYTVALNLPPNAANTEGRDSTQFEKL</sequence>
<evidence type="ECO:0000313" key="2">
    <source>
        <dbReference type="Proteomes" id="UP000070366"/>
    </source>
</evidence>
<accession>A0A136Q0Y8</accession>
<keyword evidence="2" id="KW-1185">Reference proteome</keyword>
<evidence type="ECO:0000313" key="1">
    <source>
        <dbReference type="EMBL" id="KXK64287.1"/>
    </source>
</evidence>
<reference evidence="1 2" key="1">
    <citation type="submission" date="2016-02" db="EMBL/GenBank/DDBJ databases">
        <authorList>
            <person name="Wen L."/>
            <person name="He K."/>
            <person name="Yang H."/>
        </authorList>
    </citation>
    <scope>NUCLEOTIDE SEQUENCE [LARGE SCALE GENOMIC DNA]</scope>
    <source>
        <strain evidence="1 2">DSM 22607</strain>
    </source>
</reference>
<name>A0A136Q0Y8_9FIRM</name>
<dbReference type="STRING" id="626937.HMPREF3293_02936"/>
<dbReference type="EMBL" id="LSZW01000065">
    <property type="protein sequence ID" value="KXK64287.1"/>
    <property type="molecule type" value="Genomic_DNA"/>
</dbReference>
<proteinExistence type="predicted"/>